<accession>A0A9E6MZF0</accession>
<dbReference type="AlphaFoldDB" id="A0A9E6MZF0"/>
<gene>
    <name evidence="1" type="ORF">JZL65_03120</name>
</gene>
<dbReference type="RefSeq" id="WP_273145560.1">
    <property type="nucleotide sequence ID" value="NZ_CP053675.1"/>
</dbReference>
<sequence length="70" mass="7917">MGPLSGKKLRDKMFSCAEKSENKPLQKYERDFLNFLSIFLADEHAKKIYMGLVVDSIFVSGKPAALYFPG</sequence>
<proteinExistence type="predicted"/>
<reference evidence="1" key="1">
    <citation type="submission" date="2021-02" db="EMBL/GenBank/DDBJ databases">
        <title>Comparative genomics of Ferrovum myxofaciens strains, predominant extremophile bacteria forming large biofilm stalactites in acid mine ecosystems.</title>
        <authorList>
            <person name="Burkartova K."/>
            <person name="Ridl J."/>
            <person name="Pajer P."/>
            <person name="Falteisek L."/>
        </authorList>
    </citation>
    <scope>NUCLEOTIDE SEQUENCE</scope>
    <source>
        <strain evidence="1">MI1III</strain>
    </source>
</reference>
<protein>
    <submittedName>
        <fullName evidence="1">Uncharacterized protein</fullName>
    </submittedName>
</protein>
<evidence type="ECO:0000313" key="2">
    <source>
        <dbReference type="Proteomes" id="UP000683551"/>
    </source>
</evidence>
<dbReference type="Proteomes" id="UP000683551">
    <property type="component" value="Chromosome"/>
</dbReference>
<organism evidence="1 2">
    <name type="scientific">Ferrovum myxofaciens</name>
    <dbReference type="NCBI Taxonomy" id="416213"/>
    <lineage>
        <taxon>Bacteria</taxon>
        <taxon>Pseudomonadati</taxon>
        <taxon>Pseudomonadota</taxon>
        <taxon>Betaproteobacteria</taxon>
        <taxon>Ferrovales</taxon>
        <taxon>Ferrovaceae</taxon>
        <taxon>Ferrovum</taxon>
    </lineage>
</organism>
<evidence type="ECO:0000313" key="1">
    <source>
        <dbReference type="EMBL" id="QWY78086.1"/>
    </source>
</evidence>
<dbReference type="EMBL" id="CP071137">
    <property type="protein sequence ID" value="QWY78086.1"/>
    <property type="molecule type" value="Genomic_DNA"/>
</dbReference>
<name>A0A9E6MZF0_9PROT</name>